<accession>A0A3M7S9M8</accession>
<reference evidence="1 2" key="1">
    <citation type="journal article" date="2018" name="Sci. Rep.">
        <title>Genomic signatures of local adaptation to the degree of environmental predictability in rotifers.</title>
        <authorList>
            <person name="Franch-Gras L."/>
            <person name="Hahn C."/>
            <person name="Garcia-Roger E.M."/>
            <person name="Carmona M.J."/>
            <person name="Serra M."/>
            <person name="Gomez A."/>
        </authorList>
    </citation>
    <scope>NUCLEOTIDE SEQUENCE [LARGE SCALE GENOMIC DNA]</scope>
    <source>
        <strain evidence="1">HYR1</strain>
    </source>
</reference>
<proteinExistence type="predicted"/>
<evidence type="ECO:0000313" key="1">
    <source>
        <dbReference type="EMBL" id="RNA32278.1"/>
    </source>
</evidence>
<dbReference type="EMBL" id="REGN01001821">
    <property type="protein sequence ID" value="RNA32278.1"/>
    <property type="molecule type" value="Genomic_DNA"/>
</dbReference>
<organism evidence="1 2">
    <name type="scientific">Brachionus plicatilis</name>
    <name type="common">Marine rotifer</name>
    <name type="synonym">Brachionus muelleri</name>
    <dbReference type="NCBI Taxonomy" id="10195"/>
    <lineage>
        <taxon>Eukaryota</taxon>
        <taxon>Metazoa</taxon>
        <taxon>Spiralia</taxon>
        <taxon>Gnathifera</taxon>
        <taxon>Rotifera</taxon>
        <taxon>Eurotatoria</taxon>
        <taxon>Monogononta</taxon>
        <taxon>Pseudotrocha</taxon>
        <taxon>Ploima</taxon>
        <taxon>Brachionidae</taxon>
        <taxon>Brachionus</taxon>
    </lineage>
</organism>
<protein>
    <submittedName>
        <fullName evidence="1">Uncharacterized protein</fullName>
    </submittedName>
</protein>
<comment type="caution">
    <text evidence="1">The sequence shown here is derived from an EMBL/GenBank/DDBJ whole genome shotgun (WGS) entry which is preliminary data.</text>
</comment>
<keyword evidence="2" id="KW-1185">Reference proteome</keyword>
<gene>
    <name evidence="1" type="ORF">BpHYR1_016969</name>
</gene>
<dbReference type="Proteomes" id="UP000276133">
    <property type="component" value="Unassembled WGS sequence"/>
</dbReference>
<sequence>MICLLFVASAYFNHIVQVLKHRLQQLNSRIDLSFEKPEQRVFDILLCSSNELETFGQNAEPFFDRLVKLLHPHWPSVGQFFLLLLVLFRVLDSRTFSALFGRPSQDGVCCCFKFSTHSTKFSRLTPSGMLNWHISSFTNLKSFSKLLMLNNCFRNVFSKRLSNTLSILPPYTHSDKRVKMAGNGTLLGGRFVRPMATVSIQTSIVSRPHLRSDSLNS</sequence>
<name>A0A3M7S9M8_BRAPC</name>
<dbReference type="AlphaFoldDB" id="A0A3M7S9M8"/>
<evidence type="ECO:0000313" key="2">
    <source>
        <dbReference type="Proteomes" id="UP000276133"/>
    </source>
</evidence>